<dbReference type="PANTHER" id="PTHR33939:SF1">
    <property type="entry name" value="DUF4371 DOMAIN-CONTAINING PROTEIN"/>
    <property type="match status" value="1"/>
</dbReference>
<dbReference type="Proteomes" id="UP001160148">
    <property type="component" value="Unassembled WGS sequence"/>
</dbReference>
<proteinExistence type="predicted"/>
<protein>
    <recommendedName>
        <fullName evidence="3">Tc1-like transposase DDE domain-containing protein</fullName>
    </recommendedName>
</protein>
<dbReference type="Gene3D" id="3.30.420.10">
    <property type="entry name" value="Ribonuclease H-like superfamily/Ribonuclease H"/>
    <property type="match status" value="1"/>
</dbReference>
<organism evidence="1 2">
    <name type="scientific">Macrosiphum euphorbiae</name>
    <name type="common">potato aphid</name>
    <dbReference type="NCBI Taxonomy" id="13131"/>
    <lineage>
        <taxon>Eukaryota</taxon>
        <taxon>Metazoa</taxon>
        <taxon>Ecdysozoa</taxon>
        <taxon>Arthropoda</taxon>
        <taxon>Hexapoda</taxon>
        <taxon>Insecta</taxon>
        <taxon>Pterygota</taxon>
        <taxon>Neoptera</taxon>
        <taxon>Paraneoptera</taxon>
        <taxon>Hemiptera</taxon>
        <taxon>Sternorrhyncha</taxon>
        <taxon>Aphidomorpha</taxon>
        <taxon>Aphidoidea</taxon>
        <taxon>Aphididae</taxon>
        <taxon>Macrosiphini</taxon>
        <taxon>Macrosiphum</taxon>
    </lineage>
</organism>
<dbReference type="PANTHER" id="PTHR33939">
    <property type="entry name" value="PROTEIN CBG22215"/>
    <property type="match status" value="1"/>
</dbReference>
<keyword evidence="2" id="KW-1185">Reference proteome</keyword>
<accession>A0AAV0Y9C8</accession>
<evidence type="ECO:0000313" key="1">
    <source>
        <dbReference type="EMBL" id="CAI6377549.1"/>
    </source>
</evidence>
<comment type="caution">
    <text evidence="1">The sequence shown here is derived from an EMBL/GenBank/DDBJ whole genome shotgun (WGS) entry which is preliminary data.</text>
</comment>
<dbReference type="EMBL" id="CARXXK010001793">
    <property type="protein sequence ID" value="CAI6377549.1"/>
    <property type="molecule type" value="Genomic_DNA"/>
</dbReference>
<dbReference type="GO" id="GO:0003676">
    <property type="term" value="F:nucleic acid binding"/>
    <property type="evidence" value="ECO:0007669"/>
    <property type="project" value="InterPro"/>
</dbReference>
<evidence type="ECO:0000313" key="2">
    <source>
        <dbReference type="Proteomes" id="UP001160148"/>
    </source>
</evidence>
<dbReference type="AlphaFoldDB" id="A0AAV0Y9C8"/>
<evidence type="ECO:0008006" key="3">
    <source>
        <dbReference type="Google" id="ProtNLM"/>
    </source>
</evidence>
<dbReference type="InterPro" id="IPR036397">
    <property type="entry name" value="RNaseH_sf"/>
</dbReference>
<sequence>MRCSVLTEREDLLVGRQNYLYDVRKFREEGRTVYYLDEICLNTGDHVDRLWVDKSIKSKYDAFTRGLTIGATNSTRKGQRLIVLHIGSHGGFLEGGLLCFLSKKNSSDYHHEMNGDKFREWFESITPHLEQNSAIVMDNAPYHSVRQKKYQRLPQKRTTFCHG</sequence>
<reference evidence="1 2" key="1">
    <citation type="submission" date="2023-01" db="EMBL/GenBank/DDBJ databases">
        <authorList>
            <person name="Whitehead M."/>
        </authorList>
    </citation>
    <scope>NUCLEOTIDE SEQUENCE [LARGE SCALE GENOMIC DNA]</scope>
</reference>
<name>A0AAV0Y9C8_9HEMI</name>
<gene>
    <name evidence="1" type="ORF">MEUPH1_LOCUS30791</name>
</gene>